<feature type="domain" description="Type I restriction modification DNA specificity" evidence="4">
    <location>
        <begin position="212"/>
        <end position="389"/>
    </location>
</feature>
<organism evidence="5 6">
    <name type="scientific">Deinococcus geothermalis (strain DSM 11300 / CIP 105573 / AG-3a)</name>
    <dbReference type="NCBI Taxonomy" id="319795"/>
    <lineage>
        <taxon>Bacteria</taxon>
        <taxon>Thermotogati</taxon>
        <taxon>Deinococcota</taxon>
        <taxon>Deinococci</taxon>
        <taxon>Deinococcales</taxon>
        <taxon>Deinococcaceae</taxon>
        <taxon>Deinococcus</taxon>
    </lineage>
</organism>
<dbReference type="KEGG" id="dge:Dgeo_3109"/>
<comment type="similarity">
    <text evidence="1">Belongs to the type-I restriction system S methylase family.</text>
</comment>
<dbReference type="GO" id="GO:0009307">
    <property type="term" value="P:DNA restriction-modification system"/>
    <property type="evidence" value="ECO:0007669"/>
    <property type="project" value="UniProtKB-KW"/>
</dbReference>
<name>A8ZRN9_DEIGD</name>
<dbReference type="InterPro" id="IPR044946">
    <property type="entry name" value="Restrct_endonuc_typeI_TRD_sf"/>
</dbReference>
<dbReference type="InterPro" id="IPR000055">
    <property type="entry name" value="Restrct_endonuc_typeI_TRD"/>
</dbReference>
<dbReference type="SUPFAM" id="SSF116734">
    <property type="entry name" value="DNA methylase specificity domain"/>
    <property type="match status" value="2"/>
</dbReference>
<evidence type="ECO:0000259" key="4">
    <source>
        <dbReference type="Pfam" id="PF01420"/>
    </source>
</evidence>
<evidence type="ECO:0000313" key="5">
    <source>
        <dbReference type="EMBL" id="ABW35148.1"/>
    </source>
</evidence>
<dbReference type="Gene3D" id="1.10.287.1120">
    <property type="entry name" value="Bipartite methylase S protein"/>
    <property type="match status" value="1"/>
</dbReference>
<feature type="domain" description="Type I restriction modification DNA specificity" evidence="4">
    <location>
        <begin position="5"/>
        <end position="176"/>
    </location>
</feature>
<dbReference type="REBASE" id="16921">
    <property type="entry name" value="S.DgeDORF3108P"/>
</dbReference>
<dbReference type="Proteomes" id="UP000002431">
    <property type="component" value="Plasmid pDGEO02"/>
</dbReference>
<accession>A8ZRN9</accession>
<dbReference type="RefSeq" id="WP_012173241.1">
    <property type="nucleotide sequence ID" value="NC_009939.1"/>
</dbReference>
<geneLocation type="plasmid" evidence="5 6">
    <name>pDGEO02</name>
</geneLocation>
<protein>
    <submittedName>
        <fullName evidence="5">Restriction modification system DNA specificity domain</fullName>
    </submittedName>
</protein>
<keyword evidence="6" id="KW-1185">Reference proteome</keyword>
<dbReference type="PANTHER" id="PTHR30408:SF12">
    <property type="entry name" value="TYPE I RESTRICTION ENZYME MJAVIII SPECIFICITY SUBUNIT"/>
    <property type="match status" value="1"/>
</dbReference>
<sequence>MTNPNWNWRPLGELFEIGAGKTMSAAARAGADKVPFLRTSNVLWDEIDLTQVDEMSISPTELVDKSLKAGDLLVCEGGEIGRAAVWDGRVPVMSFQNHLHRLRRKQDDVDAHFYVYFLQSAFTQLGIFEGAGNKTTIPNLSRNRLAALDVPHPPKPEQQSVAQVLAKVREAIAVHDQATSTALELKHAVMNDLFTRGLRGEPQKETEIGLVPESWAEVSIADLGEIVTGTTPPTRERAYYDDGNIPFISPGDIEHGTPIASTQKCITDSGLAVSRALPAGTTCVVCIGSTIGKVGRTTAAASATNQQINAIVPGVGYDPNYLSHLLTYQSNIVRNAASPSPVPILSKGAFEKLVLFTSTNPDEQVEIATILDAVDRKIDLHQKKRKVVEELFESLLHKLMTGEIAVSDLDLSALAPASTQLEEATA</sequence>
<keyword evidence="2" id="KW-0680">Restriction system</keyword>
<dbReference type="Pfam" id="PF01420">
    <property type="entry name" value="Methylase_S"/>
    <property type="match status" value="2"/>
</dbReference>
<dbReference type="Gene3D" id="3.90.220.20">
    <property type="entry name" value="DNA methylase specificity domains"/>
    <property type="match status" value="2"/>
</dbReference>
<evidence type="ECO:0000256" key="2">
    <source>
        <dbReference type="ARBA" id="ARBA00022747"/>
    </source>
</evidence>
<dbReference type="HOGENOM" id="CLU_021095_10_1_0"/>
<dbReference type="CDD" id="cd17286">
    <property type="entry name" value="RMtype1_S_Lla161ORF747P_TRD1-CR1_like"/>
    <property type="match status" value="1"/>
</dbReference>
<evidence type="ECO:0000256" key="3">
    <source>
        <dbReference type="ARBA" id="ARBA00023125"/>
    </source>
</evidence>
<proteinExistence type="inferred from homology"/>
<dbReference type="AlphaFoldDB" id="A8ZRN9"/>
<reference evidence="5" key="1">
    <citation type="submission" date="2007-10" db="EMBL/GenBank/DDBJ databases">
        <title>Complete sequence of Plasmid2 pDGEO02 of Deinococcus geothermalis DSM 11300.</title>
        <authorList>
            <consortium name="US DOE Joint Genome Institute"/>
            <person name="Copeland A."/>
            <person name="Lucas S."/>
            <person name="Lapidus A."/>
            <person name="Barry K."/>
            <person name="Detter J.C."/>
            <person name="Glavina del Rio T."/>
            <person name="Hammon N."/>
            <person name="Israni S."/>
            <person name="Dalin E."/>
            <person name="Tice H."/>
            <person name="Pitluck S."/>
            <person name="Brettin T."/>
            <person name="Bruce D."/>
            <person name="Han C."/>
            <person name="Tapia R."/>
            <person name="Saunders E."/>
            <person name="Gilna P."/>
            <person name="Schmutz J."/>
            <person name="Larimer F."/>
            <person name="Land M."/>
            <person name="Hauser L."/>
            <person name="Kyrpides N."/>
            <person name="Kim E."/>
            <person name="Daly M.J."/>
            <person name="Fredrickson J.K."/>
            <person name="Makarova K.S."/>
            <person name="Gaidamakova E.K."/>
            <person name="Zhai M."/>
            <person name="Richardson P."/>
        </authorList>
    </citation>
    <scope>NUCLEOTIDE SEQUENCE [LARGE SCALE GENOMIC DNA]</scope>
    <source>
        <strain evidence="5">DSM 11300</strain>
        <plasmid evidence="5">pDGEO02</plasmid>
    </source>
</reference>
<evidence type="ECO:0000313" key="6">
    <source>
        <dbReference type="Proteomes" id="UP000002431"/>
    </source>
</evidence>
<dbReference type="EMBL" id="CP000856">
    <property type="protein sequence ID" value="ABW35148.1"/>
    <property type="molecule type" value="Genomic_DNA"/>
</dbReference>
<keyword evidence="3" id="KW-0238">DNA-binding</keyword>
<evidence type="ECO:0000256" key="1">
    <source>
        <dbReference type="ARBA" id="ARBA00010923"/>
    </source>
</evidence>
<keyword evidence="5" id="KW-0614">Plasmid</keyword>
<gene>
    <name evidence="5" type="ORF">Dgeo_3109</name>
</gene>
<dbReference type="CDD" id="cd17253">
    <property type="entry name" value="RMtype1_S_Eco933I-TRD2-CR2_like"/>
    <property type="match status" value="1"/>
</dbReference>
<dbReference type="InterPro" id="IPR052021">
    <property type="entry name" value="Type-I_RS_S_subunit"/>
</dbReference>
<dbReference type="GO" id="GO:0003677">
    <property type="term" value="F:DNA binding"/>
    <property type="evidence" value="ECO:0007669"/>
    <property type="project" value="UniProtKB-KW"/>
</dbReference>
<dbReference type="PANTHER" id="PTHR30408">
    <property type="entry name" value="TYPE-1 RESTRICTION ENZYME ECOKI SPECIFICITY PROTEIN"/>
    <property type="match status" value="1"/>
</dbReference>